<dbReference type="EMBL" id="CAJVPU010006505">
    <property type="protein sequence ID" value="CAG8561897.1"/>
    <property type="molecule type" value="Genomic_DNA"/>
</dbReference>
<organism evidence="1 2">
    <name type="scientific">Dentiscutata heterogama</name>
    <dbReference type="NCBI Taxonomy" id="1316150"/>
    <lineage>
        <taxon>Eukaryota</taxon>
        <taxon>Fungi</taxon>
        <taxon>Fungi incertae sedis</taxon>
        <taxon>Mucoromycota</taxon>
        <taxon>Glomeromycotina</taxon>
        <taxon>Glomeromycetes</taxon>
        <taxon>Diversisporales</taxon>
        <taxon>Gigasporaceae</taxon>
        <taxon>Dentiscutata</taxon>
    </lineage>
</organism>
<evidence type="ECO:0000313" key="1">
    <source>
        <dbReference type="EMBL" id="CAG8561897.1"/>
    </source>
</evidence>
<gene>
    <name evidence="1" type="ORF">DHETER_LOCUS5686</name>
</gene>
<keyword evidence="2" id="KW-1185">Reference proteome</keyword>
<dbReference type="Proteomes" id="UP000789702">
    <property type="component" value="Unassembled WGS sequence"/>
</dbReference>
<protein>
    <submittedName>
        <fullName evidence="1">13109_t:CDS:1</fullName>
    </submittedName>
</protein>
<reference evidence="1" key="1">
    <citation type="submission" date="2021-06" db="EMBL/GenBank/DDBJ databases">
        <authorList>
            <person name="Kallberg Y."/>
            <person name="Tangrot J."/>
            <person name="Rosling A."/>
        </authorList>
    </citation>
    <scope>NUCLEOTIDE SEQUENCE</scope>
    <source>
        <strain evidence="1">IL203A</strain>
    </source>
</reference>
<evidence type="ECO:0000313" key="2">
    <source>
        <dbReference type="Proteomes" id="UP000789702"/>
    </source>
</evidence>
<name>A0ACA9M1U9_9GLOM</name>
<proteinExistence type="predicted"/>
<comment type="caution">
    <text evidence="1">The sequence shown here is derived from an EMBL/GenBank/DDBJ whole genome shotgun (WGS) entry which is preliminary data.</text>
</comment>
<sequence>MLPYQIRKCNWVSKYYIFKMINGKLLKKPYISPLLFKITHVEDKSKTEINQAAEISQIKKGLEDLTSLFDKTEVVKKLNEP</sequence>
<accession>A0ACA9M1U9</accession>